<dbReference type="Proteomes" id="UP000008225">
    <property type="component" value="Chromosome 16"/>
</dbReference>
<proteinExistence type="predicted"/>
<dbReference type="PANTHER" id="PTHR12138:SF162">
    <property type="entry name" value="CHROMOSOME UNDETERMINED SCAFFOLD_275, WHOLE GENOME SHOTGUN SEQUENCE"/>
    <property type="match status" value="1"/>
</dbReference>
<dbReference type="PANTHER" id="PTHR12138">
    <property type="entry name" value="PRIMATE-EXPANDED PROTEIN FAMILY"/>
    <property type="match status" value="1"/>
</dbReference>
<organism evidence="1 2">
    <name type="scientific">Callithrix jacchus</name>
    <name type="common">White-tufted-ear marmoset</name>
    <name type="synonym">Simia Jacchus</name>
    <dbReference type="NCBI Taxonomy" id="9483"/>
    <lineage>
        <taxon>Eukaryota</taxon>
        <taxon>Metazoa</taxon>
        <taxon>Chordata</taxon>
        <taxon>Craniata</taxon>
        <taxon>Vertebrata</taxon>
        <taxon>Euteleostomi</taxon>
        <taxon>Mammalia</taxon>
        <taxon>Eutheria</taxon>
        <taxon>Euarchontoglires</taxon>
        <taxon>Primates</taxon>
        <taxon>Haplorrhini</taxon>
        <taxon>Platyrrhini</taxon>
        <taxon>Cebidae</taxon>
        <taxon>Callitrichinae</taxon>
        <taxon>Callithrix</taxon>
        <taxon>Callithrix</taxon>
    </lineage>
</organism>
<keyword evidence="2" id="KW-1185">Reference proteome</keyword>
<dbReference type="AlphaFoldDB" id="A0A8I3WSE6"/>
<protein>
    <submittedName>
        <fullName evidence="1">Uncharacterized protein</fullName>
    </submittedName>
</protein>
<dbReference type="Ensembl" id="ENSCJAT00000138996.1">
    <property type="protein sequence ID" value="ENSCJAP00000080665.1"/>
    <property type="gene ID" value="ENSCJAG00000075019.1"/>
</dbReference>
<evidence type="ECO:0000313" key="1">
    <source>
        <dbReference type="Ensembl" id="ENSCJAP00000080665.1"/>
    </source>
</evidence>
<reference evidence="1" key="2">
    <citation type="submission" date="2025-08" db="UniProtKB">
        <authorList>
            <consortium name="Ensembl"/>
        </authorList>
    </citation>
    <scope>IDENTIFICATION</scope>
</reference>
<dbReference type="GeneTree" id="ENSGT01120000271815"/>
<reference evidence="1" key="3">
    <citation type="submission" date="2025-09" db="UniProtKB">
        <authorList>
            <consortium name="Ensembl"/>
        </authorList>
    </citation>
    <scope>IDENTIFICATION</scope>
</reference>
<name>A0A8I3WSE6_CALJA</name>
<reference evidence="1 2" key="1">
    <citation type="submission" date="2009-03" db="EMBL/GenBank/DDBJ databases">
        <authorList>
            <person name="Warren W."/>
            <person name="Ye L."/>
            <person name="Minx P."/>
            <person name="Worley K."/>
            <person name="Gibbs R."/>
            <person name="Wilson R.K."/>
        </authorList>
    </citation>
    <scope>NUCLEOTIDE SEQUENCE [LARGE SCALE GENOMIC DNA]</scope>
</reference>
<accession>A0A8I3WSE6</accession>
<dbReference type="PRINTS" id="PR02045">
    <property type="entry name" value="F138DOMAIN"/>
</dbReference>
<evidence type="ECO:0000313" key="2">
    <source>
        <dbReference type="Proteomes" id="UP000008225"/>
    </source>
</evidence>
<sequence>MIFSIENSGREIQLLPLQLHSISQRSLQCFCIQESHSLTQAGVLGNPCLIGSTDSHASASRVAGTTGVHHYTWLLFLYFLVETGFHYVAQAGLELLSSGNLPTSVSQTA</sequence>